<dbReference type="SUPFAM" id="SSF53300">
    <property type="entry name" value="vWA-like"/>
    <property type="match status" value="1"/>
</dbReference>
<keyword evidence="4" id="KW-1185">Reference proteome</keyword>
<feature type="domain" description="VWFA" evidence="2">
    <location>
        <begin position="482"/>
        <end position="638"/>
    </location>
</feature>
<sequence length="662" mass="67555">MPPVSDPSPLWTDALRVAALLAAEPYSCGGIVVRAGAGPVRDRWLATLQAGLPQNAPIRRMPTGIADDRLLGGLDLAATLRAGRPVAQSGLLAEADGGLVVVPMAERLSAGTVARLCAALDTGSISLERDGLRGVQPARFGLILLDEGGADEAAAEALADRLAFRVDFSGVGLRDIGSDPLAQFRLSHTHPHPEMPAPAGLEGGLERAPGSPQRSFAVRDHGVAGGDGGSPPPCGEELEVGVVSPDTAPAGGTTPTLDPSPQGGGTIADPIATLCAAAADLGIASLRGPLLAARIARLAARLDGRTDLTEADVIEAARLVLAPRATRLPASEPPADAPDAEAEPEDAPPPEAGEPSPPPDDSETEGETTRQDLDAIVLEAARAAIPPNLLAQLLASGPRLRDGKAGRMGASSAAPRSGRPAGSRPGDPRRGRLDLIATLRAAAPWQRIRRGAIGTGGGPARRVVVLPDDLRIKRLRQRTETTTIFCVDASGSAALERLAETKGAVELLLAESYVRRDRVALVAFRGAGAEIVLPPTRSLVRAKRALGGLPGGGGTPLAAGIDAAATLALNVRRGGGSPVIVLLTDGRANVARSGEGGRARAGEEALAAGRLLKALGLRMLLIDTGTRPEGARRLADVADARYIPLPYADASGVSAAVRAAIA</sequence>
<evidence type="ECO:0000313" key="3">
    <source>
        <dbReference type="EMBL" id="GJE54646.1"/>
    </source>
</evidence>
<organism evidence="3 4">
    <name type="scientific">Methylobacterium thuringiense</name>
    <dbReference type="NCBI Taxonomy" id="1003091"/>
    <lineage>
        <taxon>Bacteria</taxon>
        <taxon>Pseudomonadati</taxon>
        <taxon>Pseudomonadota</taxon>
        <taxon>Alphaproteobacteria</taxon>
        <taxon>Hyphomicrobiales</taxon>
        <taxon>Methylobacteriaceae</taxon>
        <taxon>Methylobacterium</taxon>
    </lineage>
</organism>
<reference evidence="3" key="1">
    <citation type="journal article" date="2021" name="Front. Microbiol.">
        <title>Comprehensive Comparative Genomics and Phenotyping of Methylobacterium Species.</title>
        <authorList>
            <person name="Alessa O."/>
            <person name="Ogura Y."/>
            <person name="Fujitani Y."/>
            <person name="Takami H."/>
            <person name="Hayashi T."/>
            <person name="Sahin N."/>
            <person name="Tani A."/>
        </authorList>
    </citation>
    <scope>NUCLEOTIDE SEQUENCE</scope>
    <source>
        <strain evidence="3">DSM 23674</strain>
    </source>
</reference>
<dbReference type="PANTHER" id="PTHR43473:SF2">
    <property type="entry name" value="MAGNESIUM-CHELATASE SUBUNIT CHLD, CHLOROPLASTIC"/>
    <property type="match status" value="1"/>
</dbReference>
<evidence type="ECO:0000313" key="4">
    <source>
        <dbReference type="Proteomes" id="UP001055101"/>
    </source>
</evidence>
<comment type="caution">
    <text evidence="3">The sequence shown here is derived from an EMBL/GenBank/DDBJ whole genome shotgun (WGS) entry which is preliminary data.</text>
</comment>
<feature type="compositionally biased region" description="Pro residues" evidence="1">
    <location>
        <begin position="349"/>
        <end position="359"/>
    </location>
</feature>
<dbReference type="Pfam" id="PF13519">
    <property type="entry name" value="VWA_2"/>
    <property type="match status" value="1"/>
</dbReference>
<dbReference type="InterPro" id="IPR036465">
    <property type="entry name" value="vWFA_dom_sf"/>
</dbReference>
<accession>A0ABQ4TH78</accession>
<proteinExistence type="predicted"/>
<dbReference type="Gene3D" id="1.10.8.80">
    <property type="entry name" value="Magnesium chelatase subunit I, C-Terminal domain"/>
    <property type="match status" value="1"/>
</dbReference>
<feature type="region of interest" description="Disordered" evidence="1">
    <location>
        <begin position="401"/>
        <end position="431"/>
    </location>
</feature>
<feature type="compositionally biased region" description="Low complexity" evidence="1">
    <location>
        <begin position="407"/>
        <end position="425"/>
    </location>
</feature>
<gene>
    <name evidence="3" type="ORF">EKPJFOCH_1124</name>
</gene>
<dbReference type="PROSITE" id="PS50234">
    <property type="entry name" value="VWFA"/>
    <property type="match status" value="1"/>
</dbReference>
<protein>
    <recommendedName>
        <fullName evidence="2">VWFA domain-containing protein</fullName>
    </recommendedName>
</protein>
<dbReference type="SUPFAM" id="SSF52540">
    <property type="entry name" value="P-loop containing nucleoside triphosphate hydrolases"/>
    <property type="match status" value="1"/>
</dbReference>
<dbReference type="InterPro" id="IPR002035">
    <property type="entry name" value="VWF_A"/>
</dbReference>
<feature type="region of interest" description="Disordered" evidence="1">
    <location>
        <begin position="325"/>
        <end position="369"/>
    </location>
</feature>
<evidence type="ECO:0000256" key="1">
    <source>
        <dbReference type="SAM" id="MobiDB-lite"/>
    </source>
</evidence>
<feature type="region of interest" description="Disordered" evidence="1">
    <location>
        <begin position="186"/>
        <end position="265"/>
    </location>
</feature>
<dbReference type="SMART" id="SM00327">
    <property type="entry name" value="VWA"/>
    <property type="match status" value="1"/>
</dbReference>
<reference evidence="3" key="2">
    <citation type="submission" date="2021-08" db="EMBL/GenBank/DDBJ databases">
        <authorList>
            <person name="Tani A."/>
            <person name="Ola A."/>
            <person name="Ogura Y."/>
            <person name="Katsura K."/>
            <person name="Hayashi T."/>
        </authorList>
    </citation>
    <scope>NUCLEOTIDE SEQUENCE</scope>
    <source>
        <strain evidence="3">DSM 23674</strain>
    </source>
</reference>
<dbReference type="RefSeq" id="WP_373322251.1">
    <property type="nucleotide sequence ID" value="NZ_BPRA01000005.1"/>
</dbReference>
<dbReference type="Pfam" id="PF17863">
    <property type="entry name" value="AAA_lid_2"/>
    <property type="match status" value="1"/>
</dbReference>
<dbReference type="Proteomes" id="UP001055101">
    <property type="component" value="Unassembled WGS sequence"/>
</dbReference>
<feature type="compositionally biased region" description="Acidic residues" evidence="1">
    <location>
        <begin position="338"/>
        <end position="348"/>
    </location>
</feature>
<dbReference type="Gene3D" id="3.40.50.410">
    <property type="entry name" value="von Willebrand factor, type A domain"/>
    <property type="match status" value="1"/>
</dbReference>
<dbReference type="PANTHER" id="PTHR43473">
    <property type="entry name" value="MAGNESIUM-CHELATASE SUBUNIT CHLD, CHLOROPLASTIC"/>
    <property type="match status" value="1"/>
</dbReference>
<name>A0ABQ4TH78_9HYPH</name>
<evidence type="ECO:0000259" key="2">
    <source>
        <dbReference type="PROSITE" id="PS50234"/>
    </source>
</evidence>
<dbReference type="InterPro" id="IPR041628">
    <property type="entry name" value="ChlI/MoxR_AAA_lid"/>
</dbReference>
<dbReference type="Gene3D" id="3.40.50.300">
    <property type="entry name" value="P-loop containing nucleotide triphosphate hydrolases"/>
    <property type="match status" value="1"/>
</dbReference>
<dbReference type="EMBL" id="BPRA01000005">
    <property type="protein sequence ID" value="GJE54646.1"/>
    <property type="molecule type" value="Genomic_DNA"/>
</dbReference>
<dbReference type="InterPro" id="IPR027417">
    <property type="entry name" value="P-loop_NTPase"/>
</dbReference>
<feature type="compositionally biased region" description="Low complexity" evidence="1">
    <location>
        <begin position="245"/>
        <end position="259"/>
    </location>
</feature>